<evidence type="ECO:0000313" key="2">
    <source>
        <dbReference type="Proteomes" id="UP000799537"/>
    </source>
</evidence>
<dbReference type="EMBL" id="ML993582">
    <property type="protein sequence ID" value="KAF2171694.1"/>
    <property type="molecule type" value="Genomic_DNA"/>
</dbReference>
<protein>
    <recommendedName>
        <fullName evidence="3">Transcription factor domain-containing protein</fullName>
    </recommendedName>
</protein>
<dbReference type="GeneID" id="54557551"/>
<dbReference type="AlphaFoldDB" id="A0A6A6CX26"/>
<proteinExistence type="predicted"/>
<name>A0A6A6CX26_ZASCE</name>
<dbReference type="OrthoDB" id="5126878at2759"/>
<dbReference type="RefSeq" id="XP_033672583.1">
    <property type="nucleotide sequence ID" value="XM_033804279.1"/>
</dbReference>
<evidence type="ECO:0008006" key="3">
    <source>
        <dbReference type="Google" id="ProtNLM"/>
    </source>
</evidence>
<sequence>MLRLKYQYKAQEGHGEFFTFQAVRPCSPGPLLRDARAKIASNLGSIFGYAALNLAPLGPWIRLGWPSSTGTGECIDLASQYALETVVAFQHGHSDLSLARASKIGSTALRSLQSSIELCQQDEDKQALILAVMLHFAAENFAGIATWRYIPHLQGICFLLKAYFEDQPEDRVVQEAVSLICDHEITAALHFGQPSQLEAFSNPQYSLDEPPPIDVATLIVNDLLIRIPRTICALRACLQDQDDIQKMSEACTLAKALYHSANASWVQKTVTATSRPSSPLHNKSTSPSGITLTFDSIPALTLSTRYTLSRLMTCGLLQKLTTHPLSRFFFPGTFAPEVEAAELSAATFIAECLDFALRPNPAQVLVAVTMIMPLEACVGTWSRLQRRERAAGRLDSLEFKHAVEMQDWCIEHLQRLCSRWRAGPIPRRNMEQLYDVLVGGPLVPSTYEFQENGVALSGRRDVES</sequence>
<dbReference type="Proteomes" id="UP000799537">
    <property type="component" value="Unassembled WGS sequence"/>
</dbReference>
<gene>
    <name evidence="1" type="ORF">M409DRAFT_17931</name>
</gene>
<organism evidence="1 2">
    <name type="scientific">Zasmidium cellare ATCC 36951</name>
    <dbReference type="NCBI Taxonomy" id="1080233"/>
    <lineage>
        <taxon>Eukaryota</taxon>
        <taxon>Fungi</taxon>
        <taxon>Dikarya</taxon>
        <taxon>Ascomycota</taxon>
        <taxon>Pezizomycotina</taxon>
        <taxon>Dothideomycetes</taxon>
        <taxon>Dothideomycetidae</taxon>
        <taxon>Mycosphaerellales</taxon>
        <taxon>Mycosphaerellaceae</taxon>
        <taxon>Zasmidium</taxon>
    </lineage>
</organism>
<evidence type="ECO:0000313" key="1">
    <source>
        <dbReference type="EMBL" id="KAF2171694.1"/>
    </source>
</evidence>
<keyword evidence="2" id="KW-1185">Reference proteome</keyword>
<accession>A0A6A6CX26</accession>
<reference evidence="1" key="1">
    <citation type="journal article" date="2020" name="Stud. Mycol.">
        <title>101 Dothideomycetes genomes: a test case for predicting lifestyles and emergence of pathogens.</title>
        <authorList>
            <person name="Haridas S."/>
            <person name="Albert R."/>
            <person name="Binder M."/>
            <person name="Bloem J."/>
            <person name="Labutti K."/>
            <person name="Salamov A."/>
            <person name="Andreopoulos B."/>
            <person name="Baker S."/>
            <person name="Barry K."/>
            <person name="Bills G."/>
            <person name="Bluhm B."/>
            <person name="Cannon C."/>
            <person name="Castanera R."/>
            <person name="Culley D."/>
            <person name="Daum C."/>
            <person name="Ezra D."/>
            <person name="Gonzalez J."/>
            <person name="Henrissat B."/>
            <person name="Kuo A."/>
            <person name="Liang C."/>
            <person name="Lipzen A."/>
            <person name="Lutzoni F."/>
            <person name="Magnuson J."/>
            <person name="Mondo S."/>
            <person name="Nolan M."/>
            <person name="Ohm R."/>
            <person name="Pangilinan J."/>
            <person name="Park H.-J."/>
            <person name="Ramirez L."/>
            <person name="Alfaro M."/>
            <person name="Sun H."/>
            <person name="Tritt A."/>
            <person name="Yoshinaga Y."/>
            <person name="Zwiers L.-H."/>
            <person name="Turgeon B."/>
            <person name="Goodwin S."/>
            <person name="Spatafora J."/>
            <person name="Crous P."/>
            <person name="Grigoriev I."/>
        </authorList>
    </citation>
    <scope>NUCLEOTIDE SEQUENCE</scope>
    <source>
        <strain evidence="1">ATCC 36951</strain>
    </source>
</reference>